<evidence type="ECO:0000256" key="1">
    <source>
        <dbReference type="PIRSR" id="PIRSR605019-1"/>
    </source>
</evidence>
<dbReference type="AlphaFoldDB" id="A0A834YCB2"/>
<name>A0A834YCB2_TETSI</name>
<comment type="caution">
    <text evidence="3">The sequence shown here is derived from an EMBL/GenBank/DDBJ whole genome shotgun (WGS) entry which is preliminary data.</text>
</comment>
<dbReference type="PANTHER" id="PTHR31116:SF25">
    <property type="entry name" value="DNA GLYCOSYLASE SUPERFAMILY PROTEIN"/>
    <property type="match status" value="1"/>
</dbReference>
<keyword evidence="4" id="KW-1185">Reference proteome</keyword>
<keyword evidence="2" id="KW-0472">Membrane</keyword>
<feature type="transmembrane region" description="Helical" evidence="2">
    <location>
        <begin position="117"/>
        <end position="139"/>
    </location>
</feature>
<dbReference type="PANTHER" id="PTHR31116">
    <property type="entry name" value="OS04G0501200 PROTEIN"/>
    <property type="match status" value="1"/>
</dbReference>
<dbReference type="Gene3D" id="1.10.340.30">
    <property type="entry name" value="Hypothetical protein, domain 2"/>
    <property type="match status" value="1"/>
</dbReference>
<sequence>MLFTDPLYTSFHDDEWGVLVHDDRKLFELLLLSEALAELSWPTILNKRDLFRKLFVNFDAVVENNSTGVRIFEAIDFAEEEVAPKCEERVDSLIAEHESVNATAATDTFKSHRDFLFGYYCFHVLVISVGSQFHCFVYLPLK</sequence>
<accession>A0A834YCB2</accession>
<dbReference type="Pfam" id="PF03352">
    <property type="entry name" value="Adenine_glyco"/>
    <property type="match status" value="1"/>
</dbReference>
<evidence type="ECO:0000313" key="3">
    <source>
        <dbReference type="EMBL" id="KAF8378918.1"/>
    </source>
</evidence>
<dbReference type="OrthoDB" id="3941538at2759"/>
<protein>
    <submittedName>
        <fullName evidence="3">Uncharacterized protein</fullName>
    </submittedName>
</protein>
<dbReference type="GO" id="GO:0046872">
    <property type="term" value="F:metal ion binding"/>
    <property type="evidence" value="ECO:0007669"/>
    <property type="project" value="UniProtKB-KW"/>
</dbReference>
<keyword evidence="1" id="KW-0862">Zinc</keyword>
<dbReference type="GO" id="GO:0008725">
    <property type="term" value="F:DNA-3-methyladenine glycosylase activity"/>
    <property type="evidence" value="ECO:0007669"/>
    <property type="project" value="InterPro"/>
</dbReference>
<gene>
    <name evidence="3" type="ORF">HHK36_030267</name>
</gene>
<proteinExistence type="predicted"/>
<dbReference type="InterPro" id="IPR005019">
    <property type="entry name" value="Adenine_glyco"/>
</dbReference>
<keyword evidence="1" id="KW-0479">Metal-binding</keyword>
<dbReference type="SUPFAM" id="SSF48150">
    <property type="entry name" value="DNA-glycosylase"/>
    <property type="match status" value="1"/>
</dbReference>
<dbReference type="InterPro" id="IPR011257">
    <property type="entry name" value="DNA_glycosylase"/>
</dbReference>
<reference evidence="3 4" key="1">
    <citation type="submission" date="2020-04" db="EMBL/GenBank/DDBJ databases">
        <title>Plant Genome Project.</title>
        <authorList>
            <person name="Zhang R.-G."/>
        </authorList>
    </citation>
    <scope>NUCLEOTIDE SEQUENCE [LARGE SCALE GENOMIC DNA]</scope>
    <source>
        <strain evidence="3">YNK0</strain>
        <tissue evidence="3">Leaf</tissue>
    </source>
</reference>
<dbReference type="Proteomes" id="UP000655225">
    <property type="component" value="Unassembled WGS sequence"/>
</dbReference>
<dbReference type="EMBL" id="JABCRI010000023">
    <property type="protein sequence ID" value="KAF8378918.1"/>
    <property type="molecule type" value="Genomic_DNA"/>
</dbReference>
<keyword evidence="2" id="KW-0812">Transmembrane</keyword>
<feature type="binding site" evidence="1">
    <location>
        <position position="12"/>
    </location>
    <ligand>
        <name>Zn(2+)</name>
        <dbReference type="ChEBI" id="CHEBI:29105"/>
    </ligand>
</feature>
<keyword evidence="2" id="KW-1133">Transmembrane helix</keyword>
<evidence type="ECO:0000313" key="4">
    <source>
        <dbReference type="Proteomes" id="UP000655225"/>
    </source>
</evidence>
<dbReference type="GO" id="GO:0006284">
    <property type="term" value="P:base-excision repair"/>
    <property type="evidence" value="ECO:0007669"/>
    <property type="project" value="InterPro"/>
</dbReference>
<organism evidence="3 4">
    <name type="scientific">Tetracentron sinense</name>
    <name type="common">Spur-leaf</name>
    <dbReference type="NCBI Taxonomy" id="13715"/>
    <lineage>
        <taxon>Eukaryota</taxon>
        <taxon>Viridiplantae</taxon>
        <taxon>Streptophyta</taxon>
        <taxon>Embryophyta</taxon>
        <taxon>Tracheophyta</taxon>
        <taxon>Spermatophyta</taxon>
        <taxon>Magnoliopsida</taxon>
        <taxon>Trochodendrales</taxon>
        <taxon>Trochodendraceae</taxon>
        <taxon>Tetracentron</taxon>
    </lineage>
</organism>
<evidence type="ECO:0000256" key="2">
    <source>
        <dbReference type="SAM" id="Phobius"/>
    </source>
</evidence>